<evidence type="ECO:0000256" key="7">
    <source>
        <dbReference type="SAM" id="Phobius"/>
    </source>
</evidence>
<dbReference type="Gene3D" id="3.90.180.10">
    <property type="entry name" value="Medium-chain alcohol dehydrogenases, catalytic domain"/>
    <property type="match status" value="1"/>
</dbReference>
<evidence type="ECO:0000256" key="2">
    <source>
        <dbReference type="ARBA" id="ARBA00022723"/>
    </source>
</evidence>
<dbReference type="SUPFAM" id="SSF51735">
    <property type="entry name" value="NAD(P)-binding Rossmann-fold domains"/>
    <property type="match status" value="1"/>
</dbReference>
<feature type="transmembrane region" description="Helical" evidence="7">
    <location>
        <begin position="267"/>
        <end position="291"/>
    </location>
</feature>
<keyword evidence="2 5" id="KW-0479">Metal-binding</keyword>
<reference evidence="10 11" key="1">
    <citation type="submission" date="2015-12" db="EMBL/GenBank/DDBJ databases">
        <title>Draft genome sequence of Moniliophthora roreri, the causal agent of frosty pod rot of cacao.</title>
        <authorList>
            <person name="Aime M.C."/>
            <person name="Diaz-Valderrama J.R."/>
            <person name="Kijpornyongpan T."/>
            <person name="Phillips-Mora W."/>
        </authorList>
    </citation>
    <scope>NUCLEOTIDE SEQUENCE [LARGE SCALE GENOMIC DNA]</scope>
    <source>
        <strain evidence="10 11">MCA 2952</strain>
    </source>
</reference>
<comment type="cofactor">
    <cofactor evidence="1 5">
        <name>Zn(2+)</name>
        <dbReference type="ChEBI" id="CHEBI:29105"/>
    </cofactor>
</comment>
<feature type="domain" description="Alcohol dehydrogenase-like C-terminal" evidence="8">
    <location>
        <begin position="294"/>
        <end position="404"/>
    </location>
</feature>
<proteinExistence type="inferred from homology"/>
<gene>
    <name evidence="10" type="ORF">WG66_5415</name>
</gene>
<dbReference type="eggNOG" id="KOG0024">
    <property type="taxonomic scope" value="Eukaryota"/>
</dbReference>
<evidence type="ECO:0000256" key="4">
    <source>
        <dbReference type="ARBA" id="ARBA00023002"/>
    </source>
</evidence>
<keyword evidence="7" id="KW-1133">Transmembrane helix</keyword>
<dbReference type="GO" id="GO:0008270">
    <property type="term" value="F:zinc ion binding"/>
    <property type="evidence" value="ECO:0007669"/>
    <property type="project" value="InterPro"/>
</dbReference>
<evidence type="ECO:0000256" key="6">
    <source>
        <dbReference type="SAM" id="MobiDB-lite"/>
    </source>
</evidence>
<keyword evidence="3 5" id="KW-0862">Zinc</keyword>
<feature type="domain" description="Alcohol dehydrogenase-like N-terminal" evidence="9">
    <location>
        <begin position="80"/>
        <end position="194"/>
    </location>
</feature>
<comment type="similarity">
    <text evidence="5">Belongs to the zinc-containing alcohol dehydrogenase family.</text>
</comment>
<evidence type="ECO:0000259" key="8">
    <source>
        <dbReference type="Pfam" id="PF00107"/>
    </source>
</evidence>
<accession>A0A0W0G0A8</accession>
<dbReference type="Proteomes" id="UP000054988">
    <property type="component" value="Unassembled WGS sequence"/>
</dbReference>
<dbReference type="PANTHER" id="PTHR42813:SF2">
    <property type="entry name" value="DEHYDROGENASE, ZINC-CONTAINING, PUTATIVE (AFU_ORTHOLOGUE AFUA_2G02810)-RELATED"/>
    <property type="match status" value="1"/>
</dbReference>
<dbReference type="PANTHER" id="PTHR42813">
    <property type="entry name" value="ZINC-TYPE ALCOHOL DEHYDROGENASE-LIKE"/>
    <property type="match status" value="1"/>
</dbReference>
<name>A0A0W0G0A8_MONRR</name>
<dbReference type="InterPro" id="IPR013154">
    <property type="entry name" value="ADH-like_N"/>
</dbReference>
<evidence type="ECO:0000259" key="9">
    <source>
        <dbReference type="Pfam" id="PF08240"/>
    </source>
</evidence>
<dbReference type="Pfam" id="PF00107">
    <property type="entry name" value="ADH_zinc_N"/>
    <property type="match status" value="1"/>
</dbReference>
<dbReference type="InterPro" id="IPR013149">
    <property type="entry name" value="ADH-like_C"/>
</dbReference>
<dbReference type="GO" id="GO:0016491">
    <property type="term" value="F:oxidoreductase activity"/>
    <property type="evidence" value="ECO:0007669"/>
    <property type="project" value="UniProtKB-KW"/>
</dbReference>
<feature type="region of interest" description="Disordered" evidence="6">
    <location>
        <begin position="1"/>
        <end position="22"/>
    </location>
</feature>
<keyword evidence="7" id="KW-0812">Transmembrane</keyword>
<keyword evidence="7" id="KW-0472">Membrane</keyword>
<dbReference type="EMBL" id="LATX01001400">
    <property type="protein sequence ID" value="KTB41996.1"/>
    <property type="molecule type" value="Genomic_DNA"/>
</dbReference>
<dbReference type="Pfam" id="PF08240">
    <property type="entry name" value="ADH_N"/>
    <property type="match status" value="1"/>
</dbReference>
<evidence type="ECO:0000256" key="3">
    <source>
        <dbReference type="ARBA" id="ARBA00022833"/>
    </source>
</evidence>
<dbReference type="InterPro" id="IPR036291">
    <property type="entry name" value="NAD(P)-bd_dom_sf"/>
</dbReference>
<evidence type="ECO:0000256" key="5">
    <source>
        <dbReference type="RuleBase" id="RU361277"/>
    </source>
</evidence>
<evidence type="ECO:0000256" key="1">
    <source>
        <dbReference type="ARBA" id="ARBA00001947"/>
    </source>
</evidence>
<dbReference type="InterPro" id="IPR002328">
    <property type="entry name" value="ADH_Zn_CS"/>
</dbReference>
<dbReference type="AlphaFoldDB" id="A0A0W0G0A8"/>
<dbReference type="SUPFAM" id="SSF50129">
    <property type="entry name" value="GroES-like"/>
    <property type="match status" value="1"/>
</dbReference>
<sequence length="469" mass="51254">MISRKTQTQARSQDTSADQQTGSSGLFGYTAAQLVERVCYLSFQPNLSSLHRMTHRAVRWYPPSFDIRVEHVPKPKIEKSDDVIVKVTLAALCGSDLHIYRGHGGVDRVHTCGHEFMGEIVQLGDQANAKQEGNFPELKVGDKVVAPFTANCGECHVCRVGYTCRCPSGFLFGSGALDGGQAQFIRVPYGAATLLPLSNLFPAGSAPNDPSLLLLADILPTGVFGALQLLNHPKVVTIREGKPWPDHFPFPVSNTSTVSTMNEEDKILNLAVIGLGPVGICACVALLDALWRGSLKYRIVAIDLLEGRREKLKVVYNRVMQSEPDKKQRGEFIVLPPEEAKAKVQEWTNDVGCTGVLEAVGHIDALELAFDLVRAFGTITSVGVHGAAQIPFTGRQLYNKNISLDFGRCPARAMVPLAAELLLKRQDVFGEVGTASSLIDRVTSLDEAPEMYRKFERGDVGKVLFDPWK</sequence>
<evidence type="ECO:0000313" key="10">
    <source>
        <dbReference type="EMBL" id="KTB41996.1"/>
    </source>
</evidence>
<evidence type="ECO:0000313" key="11">
    <source>
        <dbReference type="Proteomes" id="UP000054988"/>
    </source>
</evidence>
<dbReference type="Gene3D" id="3.40.50.720">
    <property type="entry name" value="NAD(P)-binding Rossmann-like Domain"/>
    <property type="match status" value="1"/>
</dbReference>
<comment type="caution">
    <text evidence="10">The sequence shown here is derived from an EMBL/GenBank/DDBJ whole genome shotgun (WGS) entry which is preliminary data.</text>
</comment>
<dbReference type="PROSITE" id="PS00059">
    <property type="entry name" value="ADH_ZINC"/>
    <property type="match status" value="1"/>
</dbReference>
<organism evidence="10 11">
    <name type="scientific">Moniliophthora roreri</name>
    <name type="common">Frosty pod rot fungus</name>
    <name type="synonym">Monilia roreri</name>
    <dbReference type="NCBI Taxonomy" id="221103"/>
    <lineage>
        <taxon>Eukaryota</taxon>
        <taxon>Fungi</taxon>
        <taxon>Dikarya</taxon>
        <taxon>Basidiomycota</taxon>
        <taxon>Agaricomycotina</taxon>
        <taxon>Agaricomycetes</taxon>
        <taxon>Agaricomycetidae</taxon>
        <taxon>Agaricales</taxon>
        <taxon>Marasmiineae</taxon>
        <taxon>Marasmiaceae</taxon>
        <taxon>Moniliophthora</taxon>
    </lineage>
</organism>
<keyword evidence="4" id="KW-0560">Oxidoreductase</keyword>
<dbReference type="InterPro" id="IPR011032">
    <property type="entry name" value="GroES-like_sf"/>
</dbReference>
<protein>
    <submittedName>
        <fullName evidence="10">Uncharacterized protein</fullName>
    </submittedName>
</protein>